<dbReference type="InterPro" id="IPR029058">
    <property type="entry name" value="AB_hydrolase_fold"/>
</dbReference>
<accession>A0AAQ3QU41</accession>
<dbReference type="KEGG" id="puo:RZN69_13255"/>
<proteinExistence type="predicted"/>
<evidence type="ECO:0000313" key="2">
    <source>
        <dbReference type="EMBL" id="WOO39585.1"/>
    </source>
</evidence>
<dbReference type="GO" id="GO:0016787">
    <property type="term" value="F:hydrolase activity"/>
    <property type="evidence" value="ECO:0007669"/>
    <property type="project" value="UniProtKB-KW"/>
</dbReference>
<dbReference type="InterPro" id="IPR000073">
    <property type="entry name" value="AB_hydrolase_1"/>
</dbReference>
<dbReference type="PANTHER" id="PTHR43194:SF2">
    <property type="entry name" value="PEROXISOMAL MEMBRANE PROTEIN LPX1"/>
    <property type="match status" value="1"/>
</dbReference>
<dbReference type="SUPFAM" id="SSF53474">
    <property type="entry name" value="alpha/beta-Hydrolases"/>
    <property type="match status" value="1"/>
</dbReference>
<dbReference type="InterPro" id="IPR000639">
    <property type="entry name" value="Epox_hydrolase-like"/>
</dbReference>
<dbReference type="PANTHER" id="PTHR43194">
    <property type="entry name" value="HYDROLASE ALPHA/BETA FOLD FAMILY"/>
    <property type="match status" value="1"/>
</dbReference>
<dbReference type="RefSeq" id="WP_317831533.1">
    <property type="nucleotide sequence ID" value="NZ_CP136920.1"/>
</dbReference>
<organism evidence="2 3">
    <name type="scientific">Rubellicoccus peritrichatus</name>
    <dbReference type="NCBI Taxonomy" id="3080537"/>
    <lineage>
        <taxon>Bacteria</taxon>
        <taxon>Pseudomonadati</taxon>
        <taxon>Verrucomicrobiota</taxon>
        <taxon>Opitutia</taxon>
        <taxon>Puniceicoccales</taxon>
        <taxon>Cerasicoccaceae</taxon>
        <taxon>Rubellicoccus</taxon>
    </lineage>
</organism>
<dbReference type="PRINTS" id="PR00111">
    <property type="entry name" value="ABHYDROLASE"/>
</dbReference>
<protein>
    <submittedName>
        <fullName evidence="2">Alpha/beta fold hydrolase</fullName>
    </submittedName>
</protein>
<dbReference type="AlphaFoldDB" id="A0AAQ3QU41"/>
<dbReference type="EMBL" id="CP136920">
    <property type="protein sequence ID" value="WOO39585.1"/>
    <property type="molecule type" value="Genomic_DNA"/>
</dbReference>
<dbReference type="Pfam" id="PF00561">
    <property type="entry name" value="Abhydrolase_1"/>
    <property type="match status" value="1"/>
</dbReference>
<dbReference type="InterPro" id="IPR050228">
    <property type="entry name" value="Carboxylesterase_BioH"/>
</dbReference>
<reference evidence="2 3" key="1">
    <citation type="submission" date="2023-10" db="EMBL/GenBank/DDBJ databases">
        <title>Rubellicoccus peritrichatus gen. nov., sp. nov., isolated from an algae of coral reef tank.</title>
        <authorList>
            <person name="Luo J."/>
        </authorList>
    </citation>
    <scope>NUCLEOTIDE SEQUENCE [LARGE SCALE GENOMIC DNA]</scope>
    <source>
        <strain evidence="2 3">CR14</strain>
    </source>
</reference>
<name>A0AAQ3QU41_9BACT</name>
<dbReference type="Proteomes" id="UP001304300">
    <property type="component" value="Chromosome"/>
</dbReference>
<keyword evidence="3" id="KW-1185">Reference proteome</keyword>
<evidence type="ECO:0000313" key="3">
    <source>
        <dbReference type="Proteomes" id="UP001304300"/>
    </source>
</evidence>
<dbReference type="Gene3D" id="3.40.50.1820">
    <property type="entry name" value="alpha/beta hydrolase"/>
    <property type="match status" value="1"/>
</dbReference>
<gene>
    <name evidence="2" type="ORF">RZN69_13255</name>
</gene>
<evidence type="ECO:0000259" key="1">
    <source>
        <dbReference type="Pfam" id="PF00561"/>
    </source>
</evidence>
<dbReference type="PRINTS" id="PR00412">
    <property type="entry name" value="EPOXHYDRLASE"/>
</dbReference>
<keyword evidence="2" id="KW-0378">Hydrolase</keyword>
<feature type="domain" description="AB hydrolase-1" evidence="1">
    <location>
        <begin position="36"/>
        <end position="277"/>
    </location>
</feature>
<sequence>MEKLPDHLKKLYPFTSNWIDTPGGKQHYVDEGEGEVVVMLHGNPTWSFFYRNLIKELSQNYRCIVPDHIGMGLSDKPQKGFNYQLSDHIENVVRLLEHLKVERFNLIVHDWGGAIGMGLAERFPNRVGKIVVMNTAAFRSQNIPKRIAICKLPIIGEFIVRGFNGFAWPATWMASRKKLSLQVKAGYLFPYHDWKSRIATHRFVQDIPLSEKHPSYATLLKVEQSLSKFQNNRMLLLWGIQDFCFDDTFLREWQKRFPKAETVELSNAGHYLLEDAPDETLERIQAFLAQ</sequence>